<accession>A0AA97JPS7</accession>
<dbReference type="Proteomes" id="UP001190640">
    <property type="component" value="Chromosome 7"/>
</dbReference>
<dbReference type="RefSeq" id="XP_054841905.1">
    <property type="nucleotide sequence ID" value="XM_054985930.1"/>
</dbReference>
<comment type="similarity">
    <text evidence="9">Belongs to the G-protein coupled receptor 1 family. Mas subfamily.</text>
</comment>
<keyword evidence="6 11" id="KW-0472">Membrane</keyword>
<dbReference type="InterPro" id="IPR017452">
    <property type="entry name" value="GPCR_Rhodpsn_7TM"/>
</dbReference>
<evidence type="ECO:0000256" key="7">
    <source>
        <dbReference type="ARBA" id="ARBA00023170"/>
    </source>
</evidence>
<evidence type="ECO:0000313" key="14">
    <source>
        <dbReference type="RefSeq" id="XP_054841905.1"/>
    </source>
</evidence>
<sequence>MDAALEYHDNLNYNDTSFPIEDISSRITSDNGSEQRFFHELETFTIMSIFVICILGAVGNGIIIWLLGFRIKRNPFITYILNLAVADFGLLVSWIIILFVSKPFDKRYKFPTIISALFYFLFLSMYGAGQFLLTAISIDRCVAIFFPLWHQCRRPAHLSTVVCVVIWVLSSLLSMITVSIIMIYFNGNLILFSYQFMVNAVLCLPLMTSATLALFIKVCSKAQQQRRGKLLTIILVTLLCFLFLAFPLNVIVILRYYNYIHSYFEVCALALSCLNSSVNPMIYFLVGRQRKARQKESLKVILQKVFREEEGCAEELQTPDETQL</sequence>
<feature type="transmembrane region" description="Helical" evidence="11">
    <location>
        <begin position="196"/>
        <end position="218"/>
    </location>
</feature>
<keyword evidence="5 10" id="KW-0297">G-protein coupled receptor</keyword>
<dbReference type="FunFam" id="1.20.1070.10:FF:000193">
    <property type="entry name" value="Mas-related G-protein coupled receptor member E"/>
    <property type="match status" value="1"/>
</dbReference>
<protein>
    <submittedName>
        <fullName evidence="14">Mas-related G-protein coupled receptor member H-like</fullName>
    </submittedName>
</protein>
<organism evidence="13 14">
    <name type="scientific">Eublepharis macularius</name>
    <name type="common">Leopard gecko</name>
    <name type="synonym">Cyrtodactylus macularius</name>
    <dbReference type="NCBI Taxonomy" id="481883"/>
    <lineage>
        <taxon>Eukaryota</taxon>
        <taxon>Metazoa</taxon>
        <taxon>Chordata</taxon>
        <taxon>Craniata</taxon>
        <taxon>Vertebrata</taxon>
        <taxon>Euteleostomi</taxon>
        <taxon>Lepidosauria</taxon>
        <taxon>Squamata</taxon>
        <taxon>Bifurcata</taxon>
        <taxon>Gekkota</taxon>
        <taxon>Eublepharidae</taxon>
        <taxon>Eublepharinae</taxon>
        <taxon>Eublepharis</taxon>
    </lineage>
</organism>
<dbReference type="Gene3D" id="1.20.1070.10">
    <property type="entry name" value="Rhodopsin 7-helix transmembrane proteins"/>
    <property type="match status" value="1"/>
</dbReference>
<evidence type="ECO:0000256" key="2">
    <source>
        <dbReference type="ARBA" id="ARBA00022475"/>
    </source>
</evidence>
<reference evidence="14" key="1">
    <citation type="submission" date="2025-08" db="UniProtKB">
        <authorList>
            <consortium name="RefSeq"/>
        </authorList>
    </citation>
    <scope>IDENTIFICATION</scope>
    <source>
        <tissue evidence="14">Blood</tissue>
    </source>
</reference>
<evidence type="ECO:0000313" key="13">
    <source>
        <dbReference type="Proteomes" id="UP001190640"/>
    </source>
</evidence>
<evidence type="ECO:0000256" key="1">
    <source>
        <dbReference type="ARBA" id="ARBA00004651"/>
    </source>
</evidence>
<evidence type="ECO:0000256" key="3">
    <source>
        <dbReference type="ARBA" id="ARBA00022692"/>
    </source>
</evidence>
<feature type="transmembrane region" description="Helical" evidence="11">
    <location>
        <begin position="113"/>
        <end position="138"/>
    </location>
</feature>
<dbReference type="GO" id="GO:0004930">
    <property type="term" value="F:G protein-coupled receptor activity"/>
    <property type="evidence" value="ECO:0007669"/>
    <property type="project" value="UniProtKB-KW"/>
</dbReference>
<feature type="transmembrane region" description="Helical" evidence="11">
    <location>
        <begin position="79"/>
        <end position="101"/>
    </location>
</feature>
<evidence type="ECO:0000256" key="6">
    <source>
        <dbReference type="ARBA" id="ARBA00023136"/>
    </source>
</evidence>
<dbReference type="PRINTS" id="PR00237">
    <property type="entry name" value="GPCRRHODOPSN"/>
</dbReference>
<feature type="transmembrane region" description="Helical" evidence="11">
    <location>
        <begin position="158"/>
        <end position="184"/>
    </location>
</feature>
<name>A0AA97JPS7_EUBMA</name>
<dbReference type="AlphaFoldDB" id="A0AA97JPS7"/>
<feature type="transmembrane region" description="Helical" evidence="11">
    <location>
        <begin position="44"/>
        <end position="67"/>
    </location>
</feature>
<gene>
    <name evidence="14" type="primary">LOC129334007</name>
</gene>
<dbReference type="PROSITE" id="PS00237">
    <property type="entry name" value="G_PROTEIN_RECEP_F1_1"/>
    <property type="match status" value="1"/>
</dbReference>
<evidence type="ECO:0000256" key="8">
    <source>
        <dbReference type="ARBA" id="ARBA00023224"/>
    </source>
</evidence>
<dbReference type="PROSITE" id="PS50262">
    <property type="entry name" value="G_PROTEIN_RECEP_F1_2"/>
    <property type="match status" value="1"/>
</dbReference>
<evidence type="ECO:0000256" key="4">
    <source>
        <dbReference type="ARBA" id="ARBA00022989"/>
    </source>
</evidence>
<dbReference type="InterPro" id="IPR000276">
    <property type="entry name" value="GPCR_Rhodpsn"/>
</dbReference>
<dbReference type="InterPro" id="IPR026234">
    <property type="entry name" value="MRGPCRFAMILY"/>
</dbReference>
<keyword evidence="3 10" id="KW-0812">Transmembrane</keyword>
<keyword evidence="4 11" id="KW-1133">Transmembrane helix</keyword>
<dbReference type="SUPFAM" id="SSF81321">
    <property type="entry name" value="Family A G protein-coupled receptor-like"/>
    <property type="match status" value="1"/>
</dbReference>
<comment type="subcellular location">
    <subcellularLocation>
        <location evidence="1">Cell membrane</location>
        <topology evidence="1">Multi-pass membrane protein</topology>
    </subcellularLocation>
</comment>
<feature type="transmembrane region" description="Helical" evidence="11">
    <location>
        <begin position="263"/>
        <end position="286"/>
    </location>
</feature>
<dbReference type="Pfam" id="PF00001">
    <property type="entry name" value="7tm_1"/>
    <property type="match status" value="1"/>
</dbReference>
<feature type="domain" description="G-protein coupled receptors family 1 profile" evidence="12">
    <location>
        <begin position="59"/>
        <end position="283"/>
    </location>
</feature>
<keyword evidence="2" id="KW-1003">Cell membrane</keyword>
<dbReference type="PANTHER" id="PTHR11334">
    <property type="entry name" value="MAS-RELATED G-PROTEIN COUPLED RECEPTOR"/>
    <property type="match status" value="1"/>
</dbReference>
<dbReference type="GeneID" id="129334007"/>
<dbReference type="GO" id="GO:0005886">
    <property type="term" value="C:plasma membrane"/>
    <property type="evidence" value="ECO:0007669"/>
    <property type="project" value="UniProtKB-SubCell"/>
</dbReference>
<dbReference type="PANTHER" id="PTHR11334:SF68">
    <property type="entry name" value="G-PROTEIN COUPLED RECEPTORS FAMILY 1 PROFILE DOMAIN-CONTAINING PROTEIN-RELATED"/>
    <property type="match status" value="1"/>
</dbReference>
<dbReference type="PRINTS" id="PR02108">
    <property type="entry name" value="MRGPCRFAMILY"/>
</dbReference>
<evidence type="ECO:0000256" key="9">
    <source>
        <dbReference type="ARBA" id="ARBA00061394"/>
    </source>
</evidence>
<evidence type="ECO:0000256" key="11">
    <source>
        <dbReference type="SAM" id="Phobius"/>
    </source>
</evidence>
<dbReference type="KEGG" id="emc:129334007"/>
<keyword evidence="8 10" id="KW-0807">Transducer</keyword>
<feature type="transmembrane region" description="Helical" evidence="11">
    <location>
        <begin position="230"/>
        <end position="257"/>
    </location>
</feature>
<proteinExistence type="inferred from homology"/>
<keyword evidence="7 10" id="KW-0675">Receptor</keyword>
<evidence type="ECO:0000259" key="12">
    <source>
        <dbReference type="PROSITE" id="PS50262"/>
    </source>
</evidence>
<evidence type="ECO:0000256" key="5">
    <source>
        <dbReference type="ARBA" id="ARBA00023040"/>
    </source>
</evidence>
<keyword evidence="13" id="KW-1185">Reference proteome</keyword>
<evidence type="ECO:0000256" key="10">
    <source>
        <dbReference type="RuleBase" id="RU000688"/>
    </source>
</evidence>